<proteinExistence type="predicted"/>
<evidence type="ECO:0000313" key="3">
    <source>
        <dbReference type="Proteomes" id="UP000236327"/>
    </source>
</evidence>
<gene>
    <name evidence="2" type="ORF">A8V01_21310</name>
</gene>
<keyword evidence="2" id="KW-0969">Cilium</keyword>
<sequence>MASAPPKKARHAAELLGAGPSIAEMVRPLTQLGETLARTLPGSLARISGGEPPVVRIGIPAEGTLDALIAEENGLTAHALMGLGPKRLPLLASFEAAPVLRLLDRTFGGRGLLPDPLPTRFPLSAELLLSRMEEAIAAALSAGMGGDDIHRVAPLRRDTVLAQLAPFGPGEPLLRIVLEVEEAGVEAWSLALAFPLGTLASALVAPRRQRRVPVRARRPGPGEEPFASLPIEVTAVLVDMTLPFSRLSALRPGDVLPVTVARAVPLRVDGRTIAAGTVGEVEDRVAVQVQNAF</sequence>
<organism evidence="2 3">
    <name type="scientific">Novosphingobium guangzhouense</name>
    <dbReference type="NCBI Taxonomy" id="1850347"/>
    <lineage>
        <taxon>Bacteria</taxon>
        <taxon>Pseudomonadati</taxon>
        <taxon>Pseudomonadota</taxon>
        <taxon>Alphaproteobacteria</taxon>
        <taxon>Sphingomonadales</taxon>
        <taxon>Sphingomonadaceae</taxon>
        <taxon>Novosphingobium</taxon>
    </lineage>
</organism>
<name>A0A2K2FZK8_9SPHN</name>
<dbReference type="RefSeq" id="WP_103096478.1">
    <property type="nucleotide sequence ID" value="NZ_LYMM01000039.1"/>
</dbReference>
<dbReference type="OrthoDB" id="7421075at2"/>
<dbReference type="AlphaFoldDB" id="A0A2K2FZK8"/>
<evidence type="ECO:0000259" key="1">
    <source>
        <dbReference type="Pfam" id="PF01052"/>
    </source>
</evidence>
<keyword evidence="2" id="KW-0966">Cell projection</keyword>
<feature type="domain" description="Flagellar motor switch protein FliN-like C-terminal" evidence="1">
    <location>
        <begin position="228"/>
        <end position="291"/>
    </location>
</feature>
<dbReference type="Proteomes" id="UP000236327">
    <property type="component" value="Unassembled WGS sequence"/>
</dbReference>
<keyword evidence="3" id="KW-1185">Reference proteome</keyword>
<dbReference type="Gene3D" id="2.30.330.10">
    <property type="entry name" value="SpoA-like"/>
    <property type="match status" value="1"/>
</dbReference>
<dbReference type="SUPFAM" id="SSF101801">
    <property type="entry name" value="Surface presentation of antigens (SPOA)"/>
    <property type="match status" value="1"/>
</dbReference>
<keyword evidence="2" id="KW-0282">Flagellum</keyword>
<dbReference type="InterPro" id="IPR036429">
    <property type="entry name" value="SpoA-like_sf"/>
</dbReference>
<dbReference type="InterPro" id="IPR001543">
    <property type="entry name" value="FliN-like_C"/>
</dbReference>
<dbReference type="EMBL" id="LYMM01000039">
    <property type="protein sequence ID" value="PNU04188.1"/>
    <property type="molecule type" value="Genomic_DNA"/>
</dbReference>
<protein>
    <submittedName>
        <fullName evidence="2">Flagellar motor switch protein FliM</fullName>
    </submittedName>
</protein>
<accession>A0A2K2FZK8</accession>
<reference evidence="2 3" key="1">
    <citation type="submission" date="2016-05" db="EMBL/GenBank/DDBJ databases">
        <title>Complete genome sequence of Novosphingobium guangzhouense SA925(T).</title>
        <authorList>
            <person name="Sha S."/>
        </authorList>
    </citation>
    <scope>NUCLEOTIDE SEQUENCE [LARGE SCALE GENOMIC DNA]</scope>
    <source>
        <strain evidence="2 3">SA925</strain>
    </source>
</reference>
<comment type="caution">
    <text evidence="2">The sequence shown here is derived from an EMBL/GenBank/DDBJ whole genome shotgun (WGS) entry which is preliminary data.</text>
</comment>
<evidence type="ECO:0000313" key="2">
    <source>
        <dbReference type="EMBL" id="PNU04188.1"/>
    </source>
</evidence>
<dbReference type="Pfam" id="PF01052">
    <property type="entry name" value="FliMN_C"/>
    <property type="match status" value="1"/>
</dbReference>